<evidence type="ECO:0000256" key="1">
    <source>
        <dbReference type="ARBA" id="ARBA00004651"/>
    </source>
</evidence>
<dbReference type="EC" id="2.4.-.-" evidence="10"/>
<comment type="subcellular location">
    <subcellularLocation>
        <location evidence="1">Cell membrane</location>
        <topology evidence="1">Multi-pass membrane protein</topology>
    </subcellularLocation>
</comment>
<feature type="domain" description="Glycosyltransferase RgtA/B/C/D-like" evidence="9">
    <location>
        <begin position="64"/>
        <end position="229"/>
    </location>
</feature>
<feature type="transmembrane region" description="Helical" evidence="8">
    <location>
        <begin position="340"/>
        <end position="362"/>
    </location>
</feature>
<dbReference type="Proteomes" id="UP001596504">
    <property type="component" value="Unassembled WGS sequence"/>
</dbReference>
<keyword evidence="3 10" id="KW-0328">Glycosyltransferase</keyword>
<evidence type="ECO:0000256" key="7">
    <source>
        <dbReference type="ARBA" id="ARBA00023136"/>
    </source>
</evidence>
<feature type="transmembrane region" description="Helical" evidence="8">
    <location>
        <begin position="212"/>
        <end position="232"/>
    </location>
</feature>
<feature type="transmembrane region" description="Helical" evidence="8">
    <location>
        <begin position="260"/>
        <end position="282"/>
    </location>
</feature>
<feature type="transmembrane region" description="Helical" evidence="8">
    <location>
        <begin position="21"/>
        <end position="41"/>
    </location>
</feature>
<evidence type="ECO:0000313" key="11">
    <source>
        <dbReference type="Proteomes" id="UP001596504"/>
    </source>
</evidence>
<dbReference type="Pfam" id="PF13231">
    <property type="entry name" value="PMT_2"/>
    <property type="match status" value="1"/>
</dbReference>
<evidence type="ECO:0000256" key="8">
    <source>
        <dbReference type="SAM" id="Phobius"/>
    </source>
</evidence>
<organism evidence="10 11">
    <name type="scientific">Saccharopolyspora griseoalba</name>
    <dbReference type="NCBI Taxonomy" id="1431848"/>
    <lineage>
        <taxon>Bacteria</taxon>
        <taxon>Bacillati</taxon>
        <taxon>Actinomycetota</taxon>
        <taxon>Actinomycetes</taxon>
        <taxon>Pseudonocardiales</taxon>
        <taxon>Pseudonocardiaceae</taxon>
        <taxon>Saccharopolyspora</taxon>
    </lineage>
</organism>
<dbReference type="GO" id="GO:0016757">
    <property type="term" value="F:glycosyltransferase activity"/>
    <property type="evidence" value="ECO:0007669"/>
    <property type="project" value="UniProtKB-KW"/>
</dbReference>
<feature type="transmembrane region" description="Helical" evidence="8">
    <location>
        <begin position="118"/>
        <end position="141"/>
    </location>
</feature>
<keyword evidence="6 8" id="KW-1133">Transmembrane helix</keyword>
<evidence type="ECO:0000256" key="2">
    <source>
        <dbReference type="ARBA" id="ARBA00022475"/>
    </source>
</evidence>
<feature type="transmembrane region" description="Helical" evidence="8">
    <location>
        <begin position="85"/>
        <end position="106"/>
    </location>
</feature>
<feature type="transmembrane region" description="Helical" evidence="8">
    <location>
        <begin position="169"/>
        <end position="200"/>
    </location>
</feature>
<dbReference type="InterPro" id="IPR038731">
    <property type="entry name" value="RgtA/B/C-like"/>
</dbReference>
<keyword evidence="2" id="KW-1003">Cell membrane</keyword>
<keyword evidence="7 8" id="KW-0472">Membrane</keyword>
<dbReference type="EMBL" id="JBHTCJ010000008">
    <property type="protein sequence ID" value="MFC7343009.1"/>
    <property type="molecule type" value="Genomic_DNA"/>
</dbReference>
<sequence length="486" mass="51935">MTATLTAEPVTDGRLPAFARWPVLLVAGLTALAHAIAGAFGDYWIDEVYMLAIGEHHPSFGYADQPPLAPLIAAAMDGIAPGSMIALRLPAALATGGAVLLTGLLARELGAPRRGQALAAFAAATGLWTAMIGHFVAPYTFEPVLWLAMLLPLVRWLRQHARGAANDRLLLVFGALLGINLLMKFQVALLCLALLIGALAVGPRAVLARPKLWLGAGIALVLASPTLIWQALHGWPQLRMASVVAREAEFLFGGRTGSTIMMVGFAGILGSGLVLVGTYRLLTRPDLRPHRLFAVAALVLFVFFVISVARPYYVVGLYGVLLAAAVVPRNRPAGPSRWGWAVWPVCALSLAAAGALLNPAALSSEEMPIPVSEKVARDASRAYTALPPAQRERTAVLGESYILAAMVEVGQDAHELPAVHSPHRGYGYFPRPGEDVDNVVFVGRDPAAVRGYFDEAEQVSRGDASVWVLTGRHESWATIWPRIRHL</sequence>
<dbReference type="RefSeq" id="WP_380669494.1">
    <property type="nucleotide sequence ID" value="NZ_JBHTCJ010000008.1"/>
</dbReference>
<dbReference type="PANTHER" id="PTHR33908">
    <property type="entry name" value="MANNOSYLTRANSFERASE YKCB-RELATED"/>
    <property type="match status" value="1"/>
</dbReference>
<comment type="caution">
    <text evidence="10">The sequence shown here is derived from an EMBL/GenBank/DDBJ whole genome shotgun (WGS) entry which is preliminary data.</text>
</comment>
<keyword evidence="5 8" id="KW-0812">Transmembrane</keyword>
<keyword evidence="4 10" id="KW-0808">Transferase</keyword>
<proteinExistence type="predicted"/>
<evidence type="ECO:0000256" key="3">
    <source>
        <dbReference type="ARBA" id="ARBA00022676"/>
    </source>
</evidence>
<evidence type="ECO:0000259" key="9">
    <source>
        <dbReference type="Pfam" id="PF13231"/>
    </source>
</evidence>
<name>A0ABW2LNX9_9PSEU</name>
<evidence type="ECO:0000256" key="4">
    <source>
        <dbReference type="ARBA" id="ARBA00022679"/>
    </source>
</evidence>
<gene>
    <name evidence="10" type="ORF">ACFQRI_16520</name>
</gene>
<evidence type="ECO:0000256" key="5">
    <source>
        <dbReference type="ARBA" id="ARBA00022692"/>
    </source>
</evidence>
<evidence type="ECO:0000313" key="10">
    <source>
        <dbReference type="EMBL" id="MFC7343009.1"/>
    </source>
</evidence>
<reference evidence="11" key="1">
    <citation type="journal article" date="2019" name="Int. J. Syst. Evol. Microbiol.">
        <title>The Global Catalogue of Microorganisms (GCM) 10K type strain sequencing project: providing services to taxonomists for standard genome sequencing and annotation.</title>
        <authorList>
            <consortium name="The Broad Institute Genomics Platform"/>
            <consortium name="The Broad Institute Genome Sequencing Center for Infectious Disease"/>
            <person name="Wu L."/>
            <person name="Ma J."/>
        </authorList>
    </citation>
    <scope>NUCLEOTIDE SEQUENCE [LARGE SCALE GENOMIC DNA]</scope>
    <source>
        <strain evidence="11">WLHS5</strain>
    </source>
</reference>
<feature type="transmembrane region" description="Helical" evidence="8">
    <location>
        <begin position="289"/>
        <end position="306"/>
    </location>
</feature>
<keyword evidence="11" id="KW-1185">Reference proteome</keyword>
<accession>A0ABW2LNX9</accession>
<dbReference type="PANTHER" id="PTHR33908:SF11">
    <property type="entry name" value="MEMBRANE PROTEIN"/>
    <property type="match status" value="1"/>
</dbReference>
<evidence type="ECO:0000256" key="6">
    <source>
        <dbReference type="ARBA" id="ARBA00022989"/>
    </source>
</evidence>
<dbReference type="InterPro" id="IPR050297">
    <property type="entry name" value="LipidA_mod_glycosyltrf_83"/>
</dbReference>
<protein>
    <submittedName>
        <fullName evidence="10">Glycosyltransferase family 39 protein</fullName>
        <ecNumber evidence="10">2.4.-.-</ecNumber>
    </submittedName>
</protein>